<evidence type="ECO:0000256" key="1">
    <source>
        <dbReference type="SAM" id="MobiDB-lite"/>
    </source>
</evidence>
<dbReference type="AlphaFoldDB" id="A0AAV4F409"/>
<name>A0AAV4F409_9GAST</name>
<evidence type="ECO:0000313" key="3">
    <source>
        <dbReference type="Proteomes" id="UP000762676"/>
    </source>
</evidence>
<organism evidence="2 3">
    <name type="scientific">Elysia marginata</name>
    <dbReference type="NCBI Taxonomy" id="1093978"/>
    <lineage>
        <taxon>Eukaryota</taxon>
        <taxon>Metazoa</taxon>
        <taxon>Spiralia</taxon>
        <taxon>Lophotrochozoa</taxon>
        <taxon>Mollusca</taxon>
        <taxon>Gastropoda</taxon>
        <taxon>Heterobranchia</taxon>
        <taxon>Euthyneura</taxon>
        <taxon>Panpulmonata</taxon>
        <taxon>Sacoglossa</taxon>
        <taxon>Placobranchoidea</taxon>
        <taxon>Plakobranchidae</taxon>
        <taxon>Elysia</taxon>
    </lineage>
</organism>
<keyword evidence="3" id="KW-1185">Reference proteome</keyword>
<reference evidence="2 3" key="1">
    <citation type="journal article" date="2021" name="Elife">
        <title>Chloroplast acquisition without the gene transfer in kleptoplastic sea slugs, Plakobranchus ocellatus.</title>
        <authorList>
            <person name="Maeda T."/>
            <person name="Takahashi S."/>
            <person name="Yoshida T."/>
            <person name="Shimamura S."/>
            <person name="Takaki Y."/>
            <person name="Nagai Y."/>
            <person name="Toyoda A."/>
            <person name="Suzuki Y."/>
            <person name="Arimoto A."/>
            <person name="Ishii H."/>
            <person name="Satoh N."/>
            <person name="Nishiyama T."/>
            <person name="Hasebe M."/>
            <person name="Maruyama T."/>
            <person name="Minagawa J."/>
            <person name="Obokata J."/>
            <person name="Shigenobu S."/>
        </authorList>
    </citation>
    <scope>NUCLEOTIDE SEQUENCE [LARGE SCALE GENOMIC DNA]</scope>
</reference>
<comment type="caution">
    <text evidence="2">The sequence shown here is derived from an EMBL/GenBank/DDBJ whole genome shotgun (WGS) entry which is preliminary data.</text>
</comment>
<protein>
    <submittedName>
        <fullName evidence="2">Uncharacterized protein</fullName>
    </submittedName>
</protein>
<evidence type="ECO:0000313" key="2">
    <source>
        <dbReference type="EMBL" id="GFR68092.1"/>
    </source>
</evidence>
<dbReference type="Proteomes" id="UP000762676">
    <property type="component" value="Unassembled WGS sequence"/>
</dbReference>
<feature type="region of interest" description="Disordered" evidence="1">
    <location>
        <begin position="1"/>
        <end position="20"/>
    </location>
</feature>
<gene>
    <name evidence="2" type="ORF">ElyMa_003722700</name>
</gene>
<proteinExistence type="predicted"/>
<accession>A0AAV4F409</accession>
<dbReference type="EMBL" id="BMAT01007633">
    <property type="protein sequence ID" value="GFR68092.1"/>
    <property type="molecule type" value="Genomic_DNA"/>
</dbReference>
<feature type="compositionally biased region" description="Basic and acidic residues" evidence="1">
    <location>
        <begin position="1"/>
        <end position="17"/>
    </location>
</feature>
<sequence>MKDLAIKKKENDAELHKQTHKKCAWTPQTEALNEERMLSTVVQRTTGKTFNGCGLQVFQTQAIGAFSSAAFILLLLNIGACPGVFSSKDAITRLFHSRLSTKGNG</sequence>